<gene>
    <name evidence="5" type="ORF">OH76DRAFT_1490746</name>
</gene>
<dbReference type="PANTHER" id="PTHR22847:SF637">
    <property type="entry name" value="WD REPEAT DOMAIN 5B"/>
    <property type="match status" value="1"/>
</dbReference>
<dbReference type="GO" id="GO:1990234">
    <property type="term" value="C:transferase complex"/>
    <property type="evidence" value="ECO:0007669"/>
    <property type="project" value="UniProtKB-ARBA"/>
</dbReference>
<dbReference type="InterPro" id="IPR036322">
    <property type="entry name" value="WD40_repeat_dom_sf"/>
</dbReference>
<dbReference type="Gene3D" id="2.130.10.10">
    <property type="entry name" value="YVTN repeat-like/Quinoprotein amine dehydrogenase"/>
    <property type="match status" value="1"/>
</dbReference>
<dbReference type="InterPro" id="IPR019775">
    <property type="entry name" value="WD40_repeat_CS"/>
</dbReference>
<dbReference type="STRING" id="139420.A0A371CHY2"/>
<reference evidence="5 6" key="1">
    <citation type="journal article" date="2018" name="Biotechnol. Biofuels">
        <title>Integrative visual omics of the white-rot fungus Polyporus brumalis exposes the biotechnological potential of its oxidative enzymes for delignifying raw plant biomass.</title>
        <authorList>
            <person name="Miyauchi S."/>
            <person name="Rancon A."/>
            <person name="Drula E."/>
            <person name="Hage H."/>
            <person name="Chaduli D."/>
            <person name="Favel A."/>
            <person name="Grisel S."/>
            <person name="Henrissat B."/>
            <person name="Herpoel-Gimbert I."/>
            <person name="Ruiz-Duenas F.J."/>
            <person name="Chevret D."/>
            <person name="Hainaut M."/>
            <person name="Lin J."/>
            <person name="Wang M."/>
            <person name="Pangilinan J."/>
            <person name="Lipzen A."/>
            <person name="Lesage-Meessen L."/>
            <person name="Navarro D."/>
            <person name="Riley R."/>
            <person name="Grigoriev I.V."/>
            <person name="Zhou S."/>
            <person name="Raouche S."/>
            <person name="Rosso M.N."/>
        </authorList>
    </citation>
    <scope>NUCLEOTIDE SEQUENCE [LARGE SCALE GENOMIC DNA]</scope>
    <source>
        <strain evidence="5 6">BRFM 1820</strain>
    </source>
</reference>
<evidence type="ECO:0000256" key="4">
    <source>
        <dbReference type="SAM" id="Phobius"/>
    </source>
</evidence>
<organism evidence="5 6">
    <name type="scientific">Lentinus brumalis</name>
    <dbReference type="NCBI Taxonomy" id="2498619"/>
    <lineage>
        <taxon>Eukaryota</taxon>
        <taxon>Fungi</taxon>
        <taxon>Dikarya</taxon>
        <taxon>Basidiomycota</taxon>
        <taxon>Agaricomycotina</taxon>
        <taxon>Agaricomycetes</taxon>
        <taxon>Polyporales</taxon>
        <taxon>Polyporaceae</taxon>
        <taxon>Lentinus</taxon>
    </lineage>
</organism>
<dbReference type="OrthoDB" id="2752513at2759"/>
<sequence length="483" mass="53119">MVLGVTTPLDADSPPNVVPSQTPLPAQQLPTCHNHTLPTACYTLTGLVAVGYLWKHTALNKFTTAFSPAVFLISGMPDARFLSLGVDITAHLTEAHTKGITSVAFNENGSFLATAGLDGHVCIWDVRTWSLLDTWAAKTPVTSLAWFTDHALICGLSDGILASFHKYEEGRAISEISGYWAHHHPVEHIACRASGRVVSGAQKELTVWDWNVNTHQTELVKKLPIPGDDDAGDDLVEGVIADEILITGVFWLDTSLVVTYMDHGIYFFDSQTWTRTKTLRPKLEPPRPIGRSCISPDGELIAISNVVSGFDICRLDTGELYRSFEHEIGEKEYATPVLFIHGGLAIVGGSAVGRVGVWYIESRMELVPLRIPNRCKVLALASYYDSQEDRFLIATGIMNEDAPSATVIWTAIPEQPATPPTQNEKDIVNHTPRGREQVLLIRQGWVFAYLAALGVLAAIFYALTVSEGEEREAFDAVHFDEWE</sequence>
<dbReference type="InterPro" id="IPR001680">
    <property type="entry name" value="WD40_rpt"/>
</dbReference>
<keyword evidence="1 3" id="KW-0853">WD repeat</keyword>
<dbReference type="Pfam" id="PF00400">
    <property type="entry name" value="WD40"/>
    <property type="match status" value="1"/>
</dbReference>
<dbReference type="InterPro" id="IPR015943">
    <property type="entry name" value="WD40/YVTN_repeat-like_dom_sf"/>
</dbReference>
<dbReference type="SUPFAM" id="SSF50978">
    <property type="entry name" value="WD40 repeat-like"/>
    <property type="match status" value="1"/>
</dbReference>
<evidence type="ECO:0000313" key="6">
    <source>
        <dbReference type="Proteomes" id="UP000256964"/>
    </source>
</evidence>
<evidence type="ECO:0000256" key="1">
    <source>
        <dbReference type="ARBA" id="ARBA00022574"/>
    </source>
</evidence>
<dbReference type="PANTHER" id="PTHR22847">
    <property type="entry name" value="WD40 REPEAT PROTEIN"/>
    <property type="match status" value="1"/>
</dbReference>
<dbReference type="PROSITE" id="PS50294">
    <property type="entry name" value="WD_REPEATS_REGION"/>
    <property type="match status" value="1"/>
</dbReference>
<dbReference type="Proteomes" id="UP000256964">
    <property type="component" value="Unassembled WGS sequence"/>
</dbReference>
<keyword evidence="6" id="KW-1185">Reference proteome</keyword>
<dbReference type="SMART" id="SM00320">
    <property type="entry name" value="WD40"/>
    <property type="match status" value="3"/>
</dbReference>
<keyword evidence="4" id="KW-0812">Transmembrane</keyword>
<dbReference type="EMBL" id="KZ857619">
    <property type="protein sequence ID" value="RDX39902.1"/>
    <property type="molecule type" value="Genomic_DNA"/>
</dbReference>
<dbReference type="AlphaFoldDB" id="A0A371CHY2"/>
<evidence type="ECO:0000313" key="5">
    <source>
        <dbReference type="EMBL" id="RDX39902.1"/>
    </source>
</evidence>
<feature type="transmembrane region" description="Helical" evidence="4">
    <location>
        <begin position="445"/>
        <end position="463"/>
    </location>
</feature>
<evidence type="ECO:0000256" key="2">
    <source>
        <dbReference type="ARBA" id="ARBA00022737"/>
    </source>
</evidence>
<proteinExistence type="predicted"/>
<name>A0A371CHY2_9APHY</name>
<dbReference type="PROSITE" id="PS50082">
    <property type="entry name" value="WD_REPEATS_2"/>
    <property type="match status" value="1"/>
</dbReference>
<keyword evidence="4" id="KW-0472">Membrane</keyword>
<protein>
    <submittedName>
        <fullName evidence="5">WD40 repeat-like protein</fullName>
    </submittedName>
</protein>
<feature type="repeat" description="WD" evidence="3">
    <location>
        <begin position="93"/>
        <end position="134"/>
    </location>
</feature>
<dbReference type="PROSITE" id="PS00678">
    <property type="entry name" value="WD_REPEATS_1"/>
    <property type="match status" value="1"/>
</dbReference>
<keyword evidence="4" id="KW-1133">Transmembrane helix</keyword>
<evidence type="ECO:0000256" key="3">
    <source>
        <dbReference type="PROSITE-ProRule" id="PRU00221"/>
    </source>
</evidence>
<keyword evidence="2" id="KW-0677">Repeat</keyword>
<accession>A0A371CHY2</accession>